<dbReference type="OrthoDB" id="4335442at2"/>
<organism evidence="2 3">
    <name type="scientific">Streptomyces mangrovisoli</name>
    <dbReference type="NCBI Taxonomy" id="1428628"/>
    <lineage>
        <taxon>Bacteria</taxon>
        <taxon>Bacillati</taxon>
        <taxon>Actinomycetota</taxon>
        <taxon>Actinomycetes</taxon>
        <taxon>Kitasatosporales</taxon>
        <taxon>Streptomycetaceae</taxon>
        <taxon>Streptomyces</taxon>
    </lineage>
</organism>
<evidence type="ECO:0000313" key="3">
    <source>
        <dbReference type="Proteomes" id="UP000034196"/>
    </source>
</evidence>
<dbReference type="AlphaFoldDB" id="A0A1J4NYQ2"/>
<gene>
    <name evidence="2" type="ORF">WN71_012720</name>
</gene>
<name>A0A1J4NYQ2_9ACTN</name>
<keyword evidence="1" id="KW-0472">Membrane</keyword>
<dbReference type="Proteomes" id="UP000034196">
    <property type="component" value="Unassembled WGS sequence"/>
</dbReference>
<dbReference type="EMBL" id="LAVA02000026">
    <property type="protein sequence ID" value="OIJ67448.1"/>
    <property type="molecule type" value="Genomic_DNA"/>
</dbReference>
<sequence>MPVWLFLILLGLPAVTAGAWVAFDVRGSAAAIDGFRRRTREARPLTLGDLHPAPHWSEGMNFRWVAAFVAVCGLLPLLGGVLELLTAR</sequence>
<dbReference type="RefSeq" id="WP_046587036.1">
    <property type="nucleotide sequence ID" value="NZ_LAVA02000026.1"/>
</dbReference>
<keyword evidence="1" id="KW-1133">Transmembrane helix</keyword>
<reference evidence="2" key="1">
    <citation type="submission" date="2016-10" db="EMBL/GenBank/DDBJ databases">
        <title>Genome sequence of Streptomyces mangrovisoli MUSC 149.</title>
        <authorList>
            <person name="Lee L.-H."/>
            <person name="Ser H.-L."/>
        </authorList>
    </citation>
    <scope>NUCLEOTIDE SEQUENCE [LARGE SCALE GENOMIC DNA]</scope>
    <source>
        <strain evidence="2">MUSC 149</strain>
    </source>
</reference>
<dbReference type="STRING" id="1428628.WN71_012720"/>
<evidence type="ECO:0000256" key="1">
    <source>
        <dbReference type="SAM" id="Phobius"/>
    </source>
</evidence>
<protein>
    <submittedName>
        <fullName evidence="2">Uncharacterized protein</fullName>
    </submittedName>
</protein>
<feature type="transmembrane region" description="Helical" evidence="1">
    <location>
        <begin position="64"/>
        <end position="85"/>
    </location>
</feature>
<keyword evidence="1" id="KW-0812">Transmembrane</keyword>
<comment type="caution">
    <text evidence="2">The sequence shown here is derived from an EMBL/GenBank/DDBJ whole genome shotgun (WGS) entry which is preliminary data.</text>
</comment>
<evidence type="ECO:0000313" key="2">
    <source>
        <dbReference type="EMBL" id="OIJ67448.1"/>
    </source>
</evidence>
<keyword evidence="3" id="KW-1185">Reference proteome</keyword>
<proteinExistence type="predicted"/>
<accession>A0A1J4NYQ2</accession>